<dbReference type="InterPro" id="IPR036388">
    <property type="entry name" value="WH-like_DNA-bd_sf"/>
</dbReference>
<organism evidence="1 2">
    <name type="scientific">Terrisporobacter hibernicus</name>
    <dbReference type="NCBI Taxonomy" id="2813371"/>
    <lineage>
        <taxon>Bacteria</taxon>
        <taxon>Bacillati</taxon>
        <taxon>Bacillota</taxon>
        <taxon>Clostridia</taxon>
        <taxon>Peptostreptococcales</taxon>
        <taxon>Peptostreptococcaceae</taxon>
        <taxon>Terrisporobacter</taxon>
    </lineage>
</organism>
<dbReference type="EMBL" id="CP081135">
    <property type="protein sequence ID" value="UEL48320.1"/>
    <property type="molecule type" value="Genomic_DNA"/>
</dbReference>
<dbReference type="Gene3D" id="1.10.10.10">
    <property type="entry name" value="Winged helix-like DNA-binding domain superfamily/Winged helix DNA-binding domain"/>
    <property type="match status" value="1"/>
</dbReference>
<keyword evidence="2" id="KW-1185">Reference proteome</keyword>
<reference evidence="1 2" key="1">
    <citation type="journal article" date="2023" name="Int. J. Syst. Evol. Microbiol.">
        <title>Terrisporobacter hibernicus sp. nov., isolated from bovine faeces in Northern Ireland.</title>
        <authorList>
            <person name="Mitchell M."/>
            <person name="Nguyen S.V."/>
            <person name="Connor M."/>
            <person name="Fairley D.J."/>
            <person name="Donoghue O."/>
            <person name="Marshall H."/>
            <person name="Koolman L."/>
            <person name="McMullan G."/>
            <person name="Schaffer K.E."/>
            <person name="McGrath J.W."/>
            <person name="Fanning S."/>
        </authorList>
    </citation>
    <scope>NUCLEOTIDE SEQUENCE [LARGE SCALE GENOMIC DNA]</scope>
    <source>
        <strain evidence="1 2">MCA3</strain>
    </source>
</reference>
<name>A0AAX2ZIJ7_9FIRM</name>
<dbReference type="AlphaFoldDB" id="A0AAX2ZIJ7"/>
<dbReference type="KEGG" id="tem:JW646_02375"/>
<evidence type="ECO:0000313" key="2">
    <source>
        <dbReference type="Proteomes" id="UP001198983"/>
    </source>
</evidence>
<accession>A0AAX2ZIJ7</accession>
<proteinExistence type="predicted"/>
<gene>
    <name evidence="1" type="ORF">JW646_02375</name>
</gene>
<protein>
    <submittedName>
        <fullName evidence="1">Uncharacterized protein</fullName>
    </submittedName>
</protein>
<sequence length="151" mass="17710">MKIVIKLEYEKKLDFSNEKVVLLNTREVFENAKKAKEELRLKVTTPIIRVCRSIEKSAGKIDGKPMIWVFYKDYINMSEDDINNRLNQSNNKSVICINTKEVFYYLSDAGRKYNVNPSCITRCCKGKQKTTGLHPITKEQLEWKYYSNVEI</sequence>
<dbReference type="Proteomes" id="UP001198983">
    <property type="component" value="Chromosome"/>
</dbReference>
<evidence type="ECO:0000313" key="1">
    <source>
        <dbReference type="EMBL" id="UEL48320.1"/>
    </source>
</evidence>
<dbReference type="RefSeq" id="WP_228416452.1">
    <property type="nucleotide sequence ID" value="NZ_CP081135.1"/>
</dbReference>